<dbReference type="Proteomes" id="UP000735302">
    <property type="component" value="Unassembled WGS sequence"/>
</dbReference>
<dbReference type="InterPro" id="IPR036770">
    <property type="entry name" value="Ankyrin_rpt-contain_sf"/>
</dbReference>
<dbReference type="SMART" id="SM00248">
    <property type="entry name" value="ANK"/>
    <property type="match status" value="5"/>
</dbReference>
<dbReference type="Gene3D" id="1.25.40.20">
    <property type="entry name" value="Ankyrin repeat-containing domain"/>
    <property type="match status" value="1"/>
</dbReference>
<comment type="caution">
    <text evidence="1">The sequence shown here is derived from an EMBL/GenBank/DDBJ whole genome shotgun (WGS) entry which is preliminary data.</text>
</comment>
<reference evidence="1 2" key="1">
    <citation type="journal article" date="2021" name="Elife">
        <title>Chloroplast acquisition without the gene transfer in kleptoplastic sea slugs, Plakobranchus ocellatus.</title>
        <authorList>
            <person name="Maeda T."/>
            <person name="Takahashi S."/>
            <person name="Yoshida T."/>
            <person name="Shimamura S."/>
            <person name="Takaki Y."/>
            <person name="Nagai Y."/>
            <person name="Toyoda A."/>
            <person name="Suzuki Y."/>
            <person name="Arimoto A."/>
            <person name="Ishii H."/>
            <person name="Satoh N."/>
            <person name="Nishiyama T."/>
            <person name="Hasebe M."/>
            <person name="Maruyama T."/>
            <person name="Minagawa J."/>
            <person name="Obokata J."/>
            <person name="Shigenobu S."/>
        </authorList>
    </citation>
    <scope>NUCLEOTIDE SEQUENCE [LARGE SCALE GENOMIC DNA]</scope>
</reference>
<dbReference type="InterPro" id="IPR002110">
    <property type="entry name" value="Ankyrin_rpt"/>
</dbReference>
<dbReference type="EMBL" id="BLXT01007308">
    <property type="protein sequence ID" value="GFO38038.1"/>
    <property type="molecule type" value="Genomic_DNA"/>
</dbReference>
<dbReference type="AlphaFoldDB" id="A0AAV4D1J9"/>
<accession>A0AAV4D1J9</accession>
<gene>
    <name evidence="1" type="ORF">PoB_006454300</name>
</gene>
<dbReference type="SUPFAM" id="SSF48403">
    <property type="entry name" value="Ankyrin repeat"/>
    <property type="match status" value="1"/>
</dbReference>
<protein>
    <submittedName>
        <fullName evidence="1">Uncharacterized protein</fullName>
    </submittedName>
</protein>
<proteinExistence type="predicted"/>
<keyword evidence="2" id="KW-1185">Reference proteome</keyword>
<name>A0AAV4D1J9_9GAST</name>
<organism evidence="1 2">
    <name type="scientific">Plakobranchus ocellatus</name>
    <dbReference type="NCBI Taxonomy" id="259542"/>
    <lineage>
        <taxon>Eukaryota</taxon>
        <taxon>Metazoa</taxon>
        <taxon>Spiralia</taxon>
        <taxon>Lophotrochozoa</taxon>
        <taxon>Mollusca</taxon>
        <taxon>Gastropoda</taxon>
        <taxon>Heterobranchia</taxon>
        <taxon>Euthyneura</taxon>
        <taxon>Panpulmonata</taxon>
        <taxon>Sacoglossa</taxon>
        <taxon>Placobranchoidea</taxon>
        <taxon>Plakobranchidae</taxon>
        <taxon>Plakobranchus</taxon>
    </lineage>
</organism>
<evidence type="ECO:0000313" key="2">
    <source>
        <dbReference type="Proteomes" id="UP000735302"/>
    </source>
</evidence>
<evidence type="ECO:0000313" key="1">
    <source>
        <dbReference type="EMBL" id="GFO38038.1"/>
    </source>
</evidence>
<sequence length="803" mass="92379">MNSGLTFAEAYLRRKAKEVADAKQRRYESSSQVSNINDLKQVIDNLTHEIEKDVPLKTIKLALKAIPSNFTKYVSNCTDSDGLDILHHAIINNKPALVTFLLAESNYFSTSHIPHLNPYAHLAAMIGQKECLRAILQHRPAYFFPCHKPSHAIQLPDHIMKKLRLTERNMRTKGSERLIEKVKCLTKAAEIKMRQVNDSTSPDVIGVLDKEIGNVDQSFQKQKKHIKMLPQRRDIRHSIASLKKEPLSPDLLKDTAQKSNWMSGLSKFIPRLKPRRRQHKITLYRDIASHFEQGVVRGAGEPIRLEYDKSWRPEQKAKVISRTESQDNLSISTLSRQSLGQPRKRESLIKRMSIPNASETTHYSNKNVKALGIDFGVRGKKKYKDFKVKLPVHEHRDKSDAYMNKTPMTLASERGHDECVQLMLEMVLVKRNPTISSNEALVLATKAQCPETILLLLDKPYSQTDYQNAVLLSIREMDPVSLTALLSKGRSFRSLFDGMNLFHILYTQCVISGHRFEYMPEMTRALIACKEDVNSHNIPRTFPMYTLINCAFNITIGNQIFFFIECLYILLDNKANPHFDEDKQKKQSTRATQSFARKSFTSAINCIFGSAKDSINFFEKSYWSKLFMKKFVTTIEIYDRTPRRILNTVLFDYMEAVCELGLDRTIVRCLLRYGANPDHQIHGKYAVNVYFDKILPHMTRFEIINSLALYHQELDTLRIVCKSMSNHHLTRSMLVFLQDHLLSCPIQALPITRDFAALVDKMVRNPRPLVDIAALSVWILVKRNKTKLRLLQIPQECLSLIIP</sequence>